<dbReference type="PANTHER" id="PTHR33375:SF1">
    <property type="entry name" value="CHROMOSOME-PARTITIONING PROTEIN PARB-RELATED"/>
    <property type="match status" value="1"/>
</dbReference>
<evidence type="ECO:0000259" key="4">
    <source>
        <dbReference type="SMART" id="SM00470"/>
    </source>
</evidence>
<evidence type="ECO:0000256" key="1">
    <source>
        <dbReference type="ARBA" id="ARBA00006295"/>
    </source>
</evidence>
<name>A0A485M5Q4_9ZZZZ</name>
<dbReference type="AlphaFoldDB" id="A0A485M5Q4"/>
<dbReference type="GO" id="GO:0005694">
    <property type="term" value="C:chromosome"/>
    <property type="evidence" value="ECO:0007669"/>
    <property type="project" value="TreeGrafter"/>
</dbReference>
<comment type="similarity">
    <text evidence="1">Belongs to the ParB family.</text>
</comment>
<evidence type="ECO:0000256" key="2">
    <source>
        <dbReference type="ARBA" id="ARBA00022829"/>
    </source>
</evidence>
<feature type="domain" description="ParB-like N-terminal" evidence="4">
    <location>
        <begin position="29"/>
        <end position="119"/>
    </location>
</feature>
<organism evidence="5">
    <name type="scientific">anaerobic digester metagenome</name>
    <dbReference type="NCBI Taxonomy" id="1263854"/>
    <lineage>
        <taxon>unclassified sequences</taxon>
        <taxon>metagenomes</taxon>
        <taxon>ecological metagenomes</taxon>
    </lineage>
</organism>
<keyword evidence="2" id="KW-0159">Chromosome partition</keyword>
<dbReference type="Gene3D" id="3.90.1530.30">
    <property type="match status" value="1"/>
</dbReference>
<proteinExistence type="inferred from homology"/>
<keyword evidence="3 5" id="KW-0238">DNA-binding</keyword>
<dbReference type="InterPro" id="IPR003115">
    <property type="entry name" value="ParB_N"/>
</dbReference>
<dbReference type="InterPro" id="IPR036086">
    <property type="entry name" value="ParB/Sulfiredoxin_sf"/>
</dbReference>
<dbReference type="FunFam" id="1.10.10.2830:FF:000001">
    <property type="entry name" value="Chromosome partitioning protein ParB"/>
    <property type="match status" value="1"/>
</dbReference>
<dbReference type="GO" id="GO:0007059">
    <property type="term" value="P:chromosome segregation"/>
    <property type="evidence" value="ECO:0007669"/>
    <property type="project" value="UniProtKB-KW"/>
</dbReference>
<sequence length="288" mass="32129">MSKQRRGLGKGLQALIQATEESGGSDRLKEIDIDEITIAPHQPRQMFDPDKLAELAASIKEHGVIQPVVVRPLQSGGYELIAGERRWRACKTLGYRKIPAVVKECRDLEASAVSLIENVQREDLNPLEEALAYHQLMDNYGLTQEEVSGRVGKSRSFVANMVRLLGLPNEIKDLLASGQLNAGHARALLAIQDGKKQVAAAGKIVRKNLNVRQAESMARALSQKKDKQKKRETFRDGDRIEVEEKLKDRLGTRVRFKEKAGGKGILEIHYKGEQELQRILGLLLGDKE</sequence>
<dbReference type="Pfam" id="PF23552">
    <property type="entry name" value="ParB_C"/>
    <property type="match status" value="1"/>
</dbReference>
<dbReference type="InterPro" id="IPR041468">
    <property type="entry name" value="HTH_ParB/Spo0J"/>
</dbReference>
<dbReference type="SUPFAM" id="SSF109709">
    <property type="entry name" value="KorB DNA-binding domain-like"/>
    <property type="match status" value="1"/>
</dbReference>
<dbReference type="GO" id="GO:0003677">
    <property type="term" value="F:DNA binding"/>
    <property type="evidence" value="ECO:0007669"/>
    <property type="project" value="UniProtKB-KW"/>
</dbReference>
<protein>
    <submittedName>
        <fullName evidence="5">Site-specific DNA-binding protein</fullName>
    </submittedName>
</protein>
<dbReference type="InterPro" id="IPR057240">
    <property type="entry name" value="ParB_dimer_C"/>
</dbReference>
<accession>A0A485M5Q4</accession>
<dbReference type="InterPro" id="IPR050336">
    <property type="entry name" value="Chromosome_partition/occlusion"/>
</dbReference>
<dbReference type="Gene3D" id="1.10.10.2830">
    <property type="match status" value="1"/>
</dbReference>
<gene>
    <name evidence="5" type="primary">parB</name>
    <name evidence="5" type="ORF">SCFA_3410001</name>
</gene>
<dbReference type="Pfam" id="PF02195">
    <property type="entry name" value="ParB_N"/>
    <property type="match status" value="1"/>
</dbReference>
<dbReference type="FunFam" id="3.90.1530.30:FF:000001">
    <property type="entry name" value="Chromosome partitioning protein ParB"/>
    <property type="match status" value="1"/>
</dbReference>
<dbReference type="InterPro" id="IPR004437">
    <property type="entry name" value="ParB/RepB/Spo0J"/>
</dbReference>
<dbReference type="SMART" id="SM00470">
    <property type="entry name" value="ParB"/>
    <property type="match status" value="1"/>
</dbReference>
<dbReference type="CDD" id="cd16393">
    <property type="entry name" value="SPO0J_N"/>
    <property type="match status" value="1"/>
</dbReference>
<evidence type="ECO:0000313" key="5">
    <source>
        <dbReference type="EMBL" id="VFU16774.1"/>
    </source>
</evidence>
<dbReference type="Pfam" id="PF17762">
    <property type="entry name" value="HTH_ParB"/>
    <property type="match status" value="1"/>
</dbReference>
<dbReference type="SUPFAM" id="SSF110849">
    <property type="entry name" value="ParB/Sulfiredoxin"/>
    <property type="match status" value="1"/>
</dbReference>
<reference evidence="5" key="1">
    <citation type="submission" date="2019-03" db="EMBL/GenBank/DDBJ databases">
        <authorList>
            <person name="Hao L."/>
        </authorList>
    </citation>
    <scope>NUCLEOTIDE SEQUENCE</scope>
</reference>
<dbReference type="EMBL" id="CAADRN010000270">
    <property type="protein sequence ID" value="VFU16774.1"/>
    <property type="molecule type" value="Genomic_DNA"/>
</dbReference>
<dbReference type="NCBIfam" id="TIGR00180">
    <property type="entry name" value="parB_part"/>
    <property type="match status" value="1"/>
</dbReference>
<dbReference type="PANTHER" id="PTHR33375">
    <property type="entry name" value="CHROMOSOME-PARTITIONING PROTEIN PARB-RELATED"/>
    <property type="match status" value="1"/>
</dbReference>
<evidence type="ECO:0000256" key="3">
    <source>
        <dbReference type="ARBA" id="ARBA00023125"/>
    </source>
</evidence>